<protein>
    <submittedName>
        <fullName evidence="1">Uncharacterized protein</fullName>
    </submittedName>
</protein>
<organism evidence="1 2">
    <name type="scientific">Aegilops tauschii subsp. strangulata</name>
    <name type="common">Goatgrass</name>
    <dbReference type="NCBI Taxonomy" id="200361"/>
    <lineage>
        <taxon>Eukaryota</taxon>
        <taxon>Viridiplantae</taxon>
        <taxon>Streptophyta</taxon>
        <taxon>Embryophyta</taxon>
        <taxon>Tracheophyta</taxon>
        <taxon>Spermatophyta</taxon>
        <taxon>Magnoliopsida</taxon>
        <taxon>Liliopsida</taxon>
        <taxon>Poales</taxon>
        <taxon>Poaceae</taxon>
        <taxon>BOP clade</taxon>
        <taxon>Pooideae</taxon>
        <taxon>Triticodae</taxon>
        <taxon>Triticeae</taxon>
        <taxon>Triticinae</taxon>
        <taxon>Aegilops</taxon>
    </lineage>
</organism>
<name>A0A453J390_AEGTS</name>
<evidence type="ECO:0000313" key="1">
    <source>
        <dbReference type="EnsemblPlants" id="AET4Gv20771900.1"/>
    </source>
</evidence>
<proteinExistence type="predicted"/>
<evidence type="ECO:0000313" key="2">
    <source>
        <dbReference type="Proteomes" id="UP000015105"/>
    </source>
</evidence>
<dbReference type="Proteomes" id="UP000015105">
    <property type="component" value="Chromosome 4D"/>
</dbReference>
<reference evidence="1" key="5">
    <citation type="journal article" date="2021" name="G3 (Bethesda)">
        <title>Aegilops tauschii genome assembly Aet v5.0 features greater sequence contiguity and improved annotation.</title>
        <authorList>
            <person name="Wang L."/>
            <person name="Zhu T."/>
            <person name="Rodriguez J.C."/>
            <person name="Deal K.R."/>
            <person name="Dubcovsky J."/>
            <person name="McGuire P.E."/>
            <person name="Lux T."/>
            <person name="Spannagl M."/>
            <person name="Mayer K.F.X."/>
            <person name="Baldrich P."/>
            <person name="Meyers B.C."/>
            <person name="Huo N."/>
            <person name="Gu Y.Q."/>
            <person name="Zhou H."/>
            <person name="Devos K.M."/>
            <person name="Bennetzen J.L."/>
            <person name="Unver T."/>
            <person name="Budak H."/>
            <person name="Gulick P.J."/>
            <person name="Galiba G."/>
            <person name="Kalapos B."/>
            <person name="Nelson D.R."/>
            <person name="Li P."/>
            <person name="You F.M."/>
            <person name="Luo M.C."/>
            <person name="Dvorak J."/>
        </authorList>
    </citation>
    <scope>NUCLEOTIDE SEQUENCE [LARGE SCALE GENOMIC DNA]</scope>
    <source>
        <strain evidence="1">cv. AL8/78</strain>
    </source>
</reference>
<reference evidence="1" key="4">
    <citation type="submission" date="2019-03" db="UniProtKB">
        <authorList>
            <consortium name="EnsemblPlants"/>
        </authorList>
    </citation>
    <scope>IDENTIFICATION</scope>
</reference>
<dbReference type="AlphaFoldDB" id="A0A453J390"/>
<dbReference type="Gramene" id="AET4Gv20771900.1">
    <property type="protein sequence ID" value="AET4Gv20771900.1"/>
    <property type="gene ID" value="AET4Gv20771900"/>
</dbReference>
<reference evidence="2" key="1">
    <citation type="journal article" date="2014" name="Science">
        <title>Ancient hybridizations among the ancestral genomes of bread wheat.</title>
        <authorList>
            <consortium name="International Wheat Genome Sequencing Consortium,"/>
            <person name="Marcussen T."/>
            <person name="Sandve S.R."/>
            <person name="Heier L."/>
            <person name="Spannagl M."/>
            <person name="Pfeifer M."/>
            <person name="Jakobsen K.S."/>
            <person name="Wulff B.B."/>
            <person name="Steuernagel B."/>
            <person name="Mayer K.F."/>
            <person name="Olsen O.A."/>
        </authorList>
    </citation>
    <scope>NUCLEOTIDE SEQUENCE [LARGE SCALE GENOMIC DNA]</scope>
    <source>
        <strain evidence="2">cv. AL8/78</strain>
    </source>
</reference>
<sequence length="51" mass="5331">ARSSKQAQLRTVAHRTVVCRELSLSGQASSHHSPPSPAMATISAALSVSFL</sequence>
<reference evidence="1" key="3">
    <citation type="journal article" date="2017" name="Nature">
        <title>Genome sequence of the progenitor of the wheat D genome Aegilops tauschii.</title>
        <authorList>
            <person name="Luo M.C."/>
            <person name="Gu Y.Q."/>
            <person name="Puiu D."/>
            <person name="Wang H."/>
            <person name="Twardziok S.O."/>
            <person name="Deal K.R."/>
            <person name="Huo N."/>
            <person name="Zhu T."/>
            <person name="Wang L."/>
            <person name="Wang Y."/>
            <person name="McGuire P.E."/>
            <person name="Liu S."/>
            <person name="Long H."/>
            <person name="Ramasamy R.K."/>
            <person name="Rodriguez J.C."/>
            <person name="Van S.L."/>
            <person name="Yuan L."/>
            <person name="Wang Z."/>
            <person name="Xia Z."/>
            <person name="Xiao L."/>
            <person name="Anderson O.D."/>
            <person name="Ouyang S."/>
            <person name="Liang Y."/>
            <person name="Zimin A.V."/>
            <person name="Pertea G."/>
            <person name="Qi P."/>
            <person name="Bennetzen J.L."/>
            <person name="Dai X."/>
            <person name="Dawson M.W."/>
            <person name="Muller H.G."/>
            <person name="Kugler K."/>
            <person name="Rivarola-Duarte L."/>
            <person name="Spannagl M."/>
            <person name="Mayer K.F.X."/>
            <person name="Lu F.H."/>
            <person name="Bevan M.W."/>
            <person name="Leroy P."/>
            <person name="Li P."/>
            <person name="You F.M."/>
            <person name="Sun Q."/>
            <person name="Liu Z."/>
            <person name="Lyons E."/>
            <person name="Wicker T."/>
            <person name="Salzberg S.L."/>
            <person name="Devos K.M."/>
            <person name="Dvorak J."/>
        </authorList>
    </citation>
    <scope>NUCLEOTIDE SEQUENCE [LARGE SCALE GENOMIC DNA]</scope>
    <source>
        <strain evidence="1">cv. AL8/78</strain>
    </source>
</reference>
<keyword evidence="2" id="KW-1185">Reference proteome</keyword>
<dbReference type="EnsemblPlants" id="AET4Gv20771900.1">
    <property type="protein sequence ID" value="AET4Gv20771900.1"/>
    <property type="gene ID" value="AET4Gv20771900"/>
</dbReference>
<reference evidence="2" key="2">
    <citation type="journal article" date="2017" name="Nat. Plants">
        <title>The Aegilops tauschii genome reveals multiple impacts of transposons.</title>
        <authorList>
            <person name="Zhao G."/>
            <person name="Zou C."/>
            <person name="Li K."/>
            <person name="Wang K."/>
            <person name="Li T."/>
            <person name="Gao L."/>
            <person name="Zhang X."/>
            <person name="Wang H."/>
            <person name="Yang Z."/>
            <person name="Liu X."/>
            <person name="Jiang W."/>
            <person name="Mao L."/>
            <person name="Kong X."/>
            <person name="Jiao Y."/>
            <person name="Jia J."/>
        </authorList>
    </citation>
    <scope>NUCLEOTIDE SEQUENCE [LARGE SCALE GENOMIC DNA]</scope>
    <source>
        <strain evidence="2">cv. AL8/78</strain>
    </source>
</reference>
<accession>A0A453J390</accession>